<feature type="transmembrane region" description="Helical" evidence="3">
    <location>
        <begin position="277"/>
        <end position="298"/>
    </location>
</feature>
<keyword evidence="5" id="KW-0808">Transferase</keyword>
<dbReference type="PANTHER" id="PTHR36927">
    <property type="entry name" value="BLR4337 PROTEIN"/>
    <property type="match status" value="1"/>
</dbReference>
<evidence type="ECO:0000259" key="4">
    <source>
        <dbReference type="Pfam" id="PF01757"/>
    </source>
</evidence>
<feature type="transmembrane region" description="Helical" evidence="3">
    <location>
        <begin position="57"/>
        <end position="76"/>
    </location>
</feature>
<sequence>MAKRLVYLDRLKVFLTVLVVLHHTAIAYGGSGSWYYYEHQDNVVVNTLLTMFTAVNQSFFMGLFFFISGFVTPASYDRHGAVGFLKTRLVRFGVPLLFYMLAIAPLLQYAGSGFDGSFGAFFRDKILPHPLQGVAAFEVGPLWYLEALLLFLIGYAGFRLLTAGKPRGKPRALTPRLIAGYVLIVAAANFLVRLAYPVGEDVLNLQLAYFPAYICLFLAGIAAYRGQWLTKLSEQTARKWKWAVAGLIVLMAAGMALGGAMEDNIAVFMGGLSWQSAFYATIDPLMGLGISYVLLVGFRERWNGAATKSAGWLSAHAFLVYILHAMFVTYVAFMLRRLDWNPMAKFVLAGCFAVILSYLAATLIRRIPGVKKVV</sequence>
<dbReference type="InterPro" id="IPR050623">
    <property type="entry name" value="Glucan_succinyl_AcylTrfase"/>
</dbReference>
<evidence type="ECO:0000256" key="1">
    <source>
        <dbReference type="ARBA" id="ARBA00004370"/>
    </source>
</evidence>
<name>A0A7X0SME2_9BACL</name>
<feature type="transmembrane region" description="Helical" evidence="3">
    <location>
        <begin position="208"/>
        <end position="228"/>
    </location>
</feature>
<feature type="transmembrane region" description="Helical" evidence="3">
    <location>
        <begin position="240"/>
        <end position="257"/>
    </location>
</feature>
<accession>A0A7X0SME2</accession>
<feature type="domain" description="Acyltransferase 3" evidence="4">
    <location>
        <begin position="6"/>
        <end position="361"/>
    </location>
</feature>
<proteinExistence type="inferred from homology"/>
<comment type="similarity">
    <text evidence="2">Belongs to the acyltransferase 3 family.</text>
</comment>
<dbReference type="Pfam" id="PF01757">
    <property type="entry name" value="Acyl_transf_3"/>
    <property type="match status" value="1"/>
</dbReference>
<reference evidence="5 6" key="1">
    <citation type="submission" date="2020-08" db="EMBL/GenBank/DDBJ databases">
        <title>Cohnella phylogeny.</title>
        <authorList>
            <person name="Dunlap C."/>
        </authorList>
    </citation>
    <scope>NUCLEOTIDE SEQUENCE [LARGE SCALE GENOMIC DNA]</scope>
    <source>
        <strain evidence="5 6">CBP 2801</strain>
    </source>
</reference>
<evidence type="ECO:0000313" key="6">
    <source>
        <dbReference type="Proteomes" id="UP000564644"/>
    </source>
</evidence>
<evidence type="ECO:0000256" key="2">
    <source>
        <dbReference type="ARBA" id="ARBA00007400"/>
    </source>
</evidence>
<dbReference type="RefSeq" id="WP_185129185.1">
    <property type="nucleotide sequence ID" value="NZ_JACJVO010000012.1"/>
</dbReference>
<evidence type="ECO:0000313" key="5">
    <source>
        <dbReference type="EMBL" id="MBB6731519.1"/>
    </source>
</evidence>
<feature type="transmembrane region" description="Helical" evidence="3">
    <location>
        <begin position="12"/>
        <end position="37"/>
    </location>
</feature>
<comment type="caution">
    <text evidence="5">The sequence shown here is derived from an EMBL/GenBank/DDBJ whole genome shotgun (WGS) entry which is preliminary data.</text>
</comment>
<feature type="transmembrane region" description="Helical" evidence="3">
    <location>
        <begin position="142"/>
        <end position="161"/>
    </location>
</feature>
<keyword evidence="5" id="KW-0012">Acyltransferase</keyword>
<protein>
    <submittedName>
        <fullName evidence="5">Acyltransferase</fullName>
    </submittedName>
</protein>
<feature type="transmembrane region" description="Helical" evidence="3">
    <location>
        <begin position="310"/>
        <end position="334"/>
    </location>
</feature>
<dbReference type="InterPro" id="IPR002656">
    <property type="entry name" value="Acyl_transf_3_dom"/>
</dbReference>
<comment type="subcellular location">
    <subcellularLocation>
        <location evidence="1">Membrane</location>
    </subcellularLocation>
</comment>
<keyword evidence="3" id="KW-0472">Membrane</keyword>
<dbReference type="EMBL" id="JACJVO010000012">
    <property type="protein sequence ID" value="MBB6731519.1"/>
    <property type="molecule type" value="Genomic_DNA"/>
</dbReference>
<keyword evidence="3" id="KW-0812">Transmembrane</keyword>
<keyword evidence="3" id="KW-1133">Transmembrane helix</keyword>
<keyword evidence="6" id="KW-1185">Reference proteome</keyword>
<feature type="transmembrane region" description="Helical" evidence="3">
    <location>
        <begin position="173"/>
        <end position="196"/>
    </location>
</feature>
<evidence type="ECO:0000256" key="3">
    <source>
        <dbReference type="SAM" id="Phobius"/>
    </source>
</evidence>
<dbReference type="AlphaFoldDB" id="A0A7X0SME2"/>
<feature type="transmembrane region" description="Helical" evidence="3">
    <location>
        <begin position="346"/>
        <end position="364"/>
    </location>
</feature>
<dbReference type="Proteomes" id="UP000564644">
    <property type="component" value="Unassembled WGS sequence"/>
</dbReference>
<dbReference type="PANTHER" id="PTHR36927:SF4">
    <property type="entry name" value="BLR5718 PROTEIN"/>
    <property type="match status" value="1"/>
</dbReference>
<dbReference type="GO" id="GO:0016747">
    <property type="term" value="F:acyltransferase activity, transferring groups other than amino-acyl groups"/>
    <property type="evidence" value="ECO:0007669"/>
    <property type="project" value="InterPro"/>
</dbReference>
<feature type="transmembrane region" description="Helical" evidence="3">
    <location>
        <begin position="96"/>
        <end position="122"/>
    </location>
</feature>
<organism evidence="5 6">
    <name type="scientific">Cohnella zeiphila</name>
    <dbReference type="NCBI Taxonomy" id="2761120"/>
    <lineage>
        <taxon>Bacteria</taxon>
        <taxon>Bacillati</taxon>
        <taxon>Bacillota</taxon>
        <taxon>Bacilli</taxon>
        <taxon>Bacillales</taxon>
        <taxon>Paenibacillaceae</taxon>
        <taxon>Cohnella</taxon>
    </lineage>
</organism>
<gene>
    <name evidence="5" type="ORF">H7C18_11425</name>
</gene>